<dbReference type="Proteomes" id="UP000051621">
    <property type="component" value="Unassembled WGS sequence"/>
</dbReference>
<dbReference type="SUPFAM" id="SSF53597">
    <property type="entry name" value="Dihydrofolate reductase-like"/>
    <property type="match status" value="1"/>
</dbReference>
<accession>A0A0R1M864</accession>
<dbReference type="RefSeq" id="WP_057746016.1">
    <property type="nucleotide sequence ID" value="NZ_AZEF01000042.1"/>
</dbReference>
<dbReference type="PANTHER" id="PTHR38011">
    <property type="entry name" value="DIHYDROFOLATE REDUCTASE FAMILY PROTEIN (AFU_ORTHOLOGUE AFUA_8G06820)"/>
    <property type="match status" value="1"/>
</dbReference>
<comment type="caution">
    <text evidence="2">The sequence shown here is derived from an EMBL/GenBank/DDBJ whole genome shotgun (WGS) entry which is preliminary data.</text>
</comment>
<dbReference type="Gene3D" id="3.40.430.10">
    <property type="entry name" value="Dihydrofolate Reductase, subunit A"/>
    <property type="match status" value="1"/>
</dbReference>
<feature type="domain" description="Bacterial bifunctional deaminase-reductase C-terminal" evidence="1">
    <location>
        <begin position="3"/>
        <end position="159"/>
    </location>
</feature>
<name>A0A0R1M864_9LACO</name>
<evidence type="ECO:0000313" key="2">
    <source>
        <dbReference type="EMBL" id="KRL00491.1"/>
    </source>
</evidence>
<dbReference type="PANTHER" id="PTHR38011:SF11">
    <property type="entry name" value="2,5-DIAMINO-6-RIBOSYLAMINO-4(3H)-PYRIMIDINONE 5'-PHOSPHATE REDUCTASE"/>
    <property type="match status" value="1"/>
</dbReference>
<dbReference type="InterPro" id="IPR024072">
    <property type="entry name" value="DHFR-like_dom_sf"/>
</dbReference>
<dbReference type="GO" id="GO:0009231">
    <property type="term" value="P:riboflavin biosynthetic process"/>
    <property type="evidence" value="ECO:0007669"/>
    <property type="project" value="InterPro"/>
</dbReference>
<dbReference type="OrthoDB" id="195113at2"/>
<dbReference type="EMBL" id="AZEF01000042">
    <property type="protein sequence ID" value="KRL00491.1"/>
    <property type="molecule type" value="Genomic_DNA"/>
</dbReference>
<dbReference type="InterPro" id="IPR050765">
    <property type="entry name" value="Riboflavin_Biosynth_HTPR"/>
</dbReference>
<dbReference type="AlphaFoldDB" id="A0A0R1M864"/>
<dbReference type="InterPro" id="IPR002734">
    <property type="entry name" value="RibDG_C"/>
</dbReference>
<reference evidence="2 3" key="1">
    <citation type="journal article" date="2015" name="Genome Announc.">
        <title>Expanding the biotechnology potential of lactobacilli through comparative genomics of 213 strains and associated genera.</title>
        <authorList>
            <person name="Sun Z."/>
            <person name="Harris H.M."/>
            <person name="McCann A."/>
            <person name="Guo C."/>
            <person name="Argimon S."/>
            <person name="Zhang W."/>
            <person name="Yang X."/>
            <person name="Jeffery I.B."/>
            <person name="Cooney J.C."/>
            <person name="Kagawa T.F."/>
            <person name="Liu W."/>
            <person name="Song Y."/>
            <person name="Salvetti E."/>
            <person name="Wrobel A."/>
            <person name="Rasinkangas P."/>
            <person name="Parkhill J."/>
            <person name="Rea M.C."/>
            <person name="O'Sullivan O."/>
            <person name="Ritari J."/>
            <person name="Douillard F.P."/>
            <person name="Paul Ross R."/>
            <person name="Yang R."/>
            <person name="Briner A.E."/>
            <person name="Felis G.E."/>
            <person name="de Vos W.M."/>
            <person name="Barrangou R."/>
            <person name="Klaenhammer T.R."/>
            <person name="Caufield P.W."/>
            <person name="Cui Y."/>
            <person name="Zhang H."/>
            <person name="O'Toole P.W."/>
        </authorList>
    </citation>
    <scope>NUCLEOTIDE SEQUENCE [LARGE SCALE GENOMIC DNA]</scope>
    <source>
        <strain evidence="2 3">DSM 19910</strain>
    </source>
</reference>
<protein>
    <submittedName>
        <fullName evidence="2">Reductase</fullName>
    </submittedName>
</protein>
<keyword evidence="3" id="KW-1185">Reference proteome</keyword>
<evidence type="ECO:0000259" key="1">
    <source>
        <dbReference type="Pfam" id="PF01872"/>
    </source>
</evidence>
<dbReference type="GO" id="GO:0008703">
    <property type="term" value="F:5-amino-6-(5-phosphoribosylamino)uracil reductase activity"/>
    <property type="evidence" value="ECO:0007669"/>
    <property type="project" value="InterPro"/>
</dbReference>
<sequence>MRKIVFYGAISLDGFLATEDDSLQWLFATNLGGDTSYSLFEKQISTVVMGRITYQKTRKLMKHQLLYPGKEKIVFSRTKTGSFPEGRYVAGDPVAIVDKLRKDVGKTIWIVGGGGLFSRLLAANMIDEFWIQLAPVVLGKGKRLFEEGAFQKRLKLVEVR</sequence>
<proteinExistence type="predicted"/>
<evidence type="ECO:0000313" key="3">
    <source>
        <dbReference type="Proteomes" id="UP000051621"/>
    </source>
</evidence>
<gene>
    <name evidence="2" type="ORF">FC81_GL002020</name>
</gene>
<dbReference type="STRING" id="1423731.FC81_GL002020"/>
<dbReference type="PATRIC" id="fig|1423731.3.peg.2076"/>
<organism evidence="2 3">
    <name type="scientific">Liquorilactobacillus capillatus DSM 19910</name>
    <dbReference type="NCBI Taxonomy" id="1423731"/>
    <lineage>
        <taxon>Bacteria</taxon>
        <taxon>Bacillati</taxon>
        <taxon>Bacillota</taxon>
        <taxon>Bacilli</taxon>
        <taxon>Lactobacillales</taxon>
        <taxon>Lactobacillaceae</taxon>
        <taxon>Liquorilactobacillus</taxon>
    </lineage>
</organism>
<dbReference type="Pfam" id="PF01872">
    <property type="entry name" value="RibD_C"/>
    <property type="match status" value="1"/>
</dbReference>